<accession>A0A150GNB1</accession>
<evidence type="ECO:0000256" key="3">
    <source>
        <dbReference type="ARBA" id="ARBA00022490"/>
    </source>
</evidence>
<evidence type="ECO:0000256" key="1">
    <source>
        <dbReference type="ARBA" id="ARBA00004123"/>
    </source>
</evidence>
<evidence type="ECO:0000256" key="7">
    <source>
        <dbReference type="ARBA" id="ARBA00023015"/>
    </source>
</evidence>
<proteinExistence type="predicted"/>
<evidence type="ECO:0000256" key="10">
    <source>
        <dbReference type="SAM" id="MobiDB-lite"/>
    </source>
</evidence>
<comment type="caution">
    <text evidence="12">The sequence shown here is derived from an EMBL/GenBank/DDBJ whole genome shotgun (WGS) entry which is preliminary data.</text>
</comment>
<evidence type="ECO:0000256" key="9">
    <source>
        <dbReference type="ARBA" id="ARBA00023242"/>
    </source>
</evidence>
<keyword evidence="13" id="KW-1185">Reference proteome</keyword>
<evidence type="ECO:0000256" key="8">
    <source>
        <dbReference type="ARBA" id="ARBA00023163"/>
    </source>
</evidence>
<dbReference type="GO" id="GO:0005737">
    <property type="term" value="C:cytoplasm"/>
    <property type="evidence" value="ECO:0007669"/>
    <property type="project" value="UniProtKB-SubCell"/>
</dbReference>
<keyword evidence="4" id="KW-1017">Isopeptide bond</keyword>
<keyword evidence="5" id="KW-0597">Phosphoprotein</keyword>
<reference evidence="13" key="1">
    <citation type="journal article" date="2016" name="Nat. Commun.">
        <title>The Gonium pectorale genome demonstrates co-option of cell cycle regulation during the evolution of multicellularity.</title>
        <authorList>
            <person name="Hanschen E.R."/>
            <person name="Marriage T.N."/>
            <person name="Ferris P.J."/>
            <person name="Hamaji T."/>
            <person name="Toyoda A."/>
            <person name="Fujiyama A."/>
            <person name="Neme R."/>
            <person name="Noguchi H."/>
            <person name="Minakuchi Y."/>
            <person name="Suzuki M."/>
            <person name="Kawai-Toyooka H."/>
            <person name="Smith D.R."/>
            <person name="Sparks H."/>
            <person name="Anderson J."/>
            <person name="Bakaric R."/>
            <person name="Luria V."/>
            <person name="Karger A."/>
            <person name="Kirschner M.W."/>
            <person name="Durand P.M."/>
            <person name="Michod R.E."/>
            <person name="Nozaki H."/>
            <person name="Olson B.J."/>
        </authorList>
    </citation>
    <scope>NUCLEOTIDE SEQUENCE [LARGE SCALE GENOMIC DNA]</scope>
    <source>
        <strain evidence="13">NIES-2863</strain>
    </source>
</reference>
<evidence type="ECO:0000313" key="12">
    <source>
        <dbReference type="EMBL" id="KXZ51268.1"/>
    </source>
</evidence>
<keyword evidence="7" id="KW-0805">Transcription regulation</keyword>
<sequence length="438" mass="47136">MEKSDFDRDVEERRRRNQRMLEELGLATSARQLQAAVAAEKAAVKAPARRKRGREAGDGARAPVEIRRSTRERPKVTYNEDAAFRELLPAAGPRGPKRGHGADFALTEDEVEALRALQLARTARNKDGDDEDGGPRGPRGPRDSGKGMRRQGGQVYDSETGVTCHCPRCLRNRHGEDADAAEASGAWVCPCCRGSCGAGCVTCCNCGPCRKRAGMAPTGQIKGDVLAGGYTNAHDYLVGLTTGENQAKLTERKLKQPWGAWMKQQPAGQRGQGARGKAKVQEGEAEDEEEDEDKAEDDDNDEAEEEDEEEQDKVGSRRGRGLAGGGAKAACTRQKRQDTEDEEEEEEEDGEEEEGPRVALADGQVNRQAESQEDGDDATDGDEDDDAGEGEEEAAAGRPAKAALNRRQRGREAAVAAAGRKGGGAGVRSRQQAAKSVR</sequence>
<keyword evidence="9" id="KW-0539">Nucleus</keyword>
<feature type="compositionally biased region" description="Acidic residues" evidence="10">
    <location>
        <begin position="371"/>
        <end position="394"/>
    </location>
</feature>
<dbReference type="InterPro" id="IPR018866">
    <property type="entry name" value="Znf-4CXXC_R1"/>
</dbReference>
<gene>
    <name evidence="12" type="ORF">GPECTOR_13g755</name>
</gene>
<dbReference type="OrthoDB" id="298344at2759"/>
<feature type="region of interest" description="Disordered" evidence="10">
    <location>
        <begin position="41"/>
        <end position="80"/>
    </location>
</feature>
<evidence type="ECO:0000256" key="4">
    <source>
        <dbReference type="ARBA" id="ARBA00022499"/>
    </source>
</evidence>
<dbReference type="GO" id="GO:0006355">
    <property type="term" value="P:regulation of DNA-templated transcription"/>
    <property type="evidence" value="ECO:0007669"/>
    <property type="project" value="InterPro"/>
</dbReference>
<dbReference type="InterPro" id="IPR040221">
    <property type="entry name" value="CDCA7/CDA7L"/>
</dbReference>
<feature type="compositionally biased region" description="Acidic residues" evidence="10">
    <location>
        <begin position="339"/>
        <end position="354"/>
    </location>
</feature>
<keyword evidence="3" id="KW-0963">Cytoplasm</keyword>
<feature type="compositionally biased region" description="Acidic residues" evidence="10">
    <location>
        <begin position="283"/>
        <end position="311"/>
    </location>
</feature>
<feature type="region of interest" description="Disordered" evidence="10">
    <location>
        <begin position="120"/>
        <end position="159"/>
    </location>
</feature>
<organism evidence="12 13">
    <name type="scientific">Gonium pectorale</name>
    <name type="common">Green alga</name>
    <dbReference type="NCBI Taxonomy" id="33097"/>
    <lineage>
        <taxon>Eukaryota</taxon>
        <taxon>Viridiplantae</taxon>
        <taxon>Chlorophyta</taxon>
        <taxon>core chlorophytes</taxon>
        <taxon>Chlorophyceae</taxon>
        <taxon>CS clade</taxon>
        <taxon>Chlamydomonadales</taxon>
        <taxon>Volvocaceae</taxon>
        <taxon>Gonium</taxon>
    </lineage>
</organism>
<name>A0A150GNB1_GONPE</name>
<comment type="subcellular location">
    <subcellularLocation>
        <location evidence="2">Cytoplasm</location>
    </subcellularLocation>
    <subcellularLocation>
        <location evidence="1">Nucleus</location>
    </subcellularLocation>
</comment>
<evidence type="ECO:0000256" key="5">
    <source>
        <dbReference type="ARBA" id="ARBA00022553"/>
    </source>
</evidence>
<keyword evidence="8" id="KW-0804">Transcription</keyword>
<evidence type="ECO:0000256" key="2">
    <source>
        <dbReference type="ARBA" id="ARBA00004496"/>
    </source>
</evidence>
<feature type="compositionally biased region" description="Basic and acidic residues" evidence="10">
    <location>
        <begin position="54"/>
        <end position="75"/>
    </location>
</feature>
<dbReference type="PANTHER" id="PTHR31169">
    <property type="entry name" value="OS05G0300700 PROTEIN"/>
    <property type="match status" value="1"/>
</dbReference>
<protein>
    <recommendedName>
        <fullName evidence="11">Zinc-finger domain-containing protein</fullName>
    </recommendedName>
</protein>
<dbReference type="Pfam" id="PF10497">
    <property type="entry name" value="zf-4CXXC_R1"/>
    <property type="match status" value="1"/>
</dbReference>
<keyword evidence="6" id="KW-0832">Ubl conjugation</keyword>
<dbReference type="Proteomes" id="UP000075714">
    <property type="component" value="Unassembled WGS sequence"/>
</dbReference>
<dbReference type="STRING" id="33097.A0A150GNB1"/>
<evidence type="ECO:0000259" key="11">
    <source>
        <dbReference type="Pfam" id="PF10497"/>
    </source>
</evidence>
<evidence type="ECO:0000256" key="6">
    <source>
        <dbReference type="ARBA" id="ARBA00022843"/>
    </source>
</evidence>
<dbReference type="GO" id="GO:0005634">
    <property type="term" value="C:nucleus"/>
    <property type="evidence" value="ECO:0007669"/>
    <property type="project" value="UniProtKB-SubCell"/>
</dbReference>
<dbReference type="AlphaFoldDB" id="A0A150GNB1"/>
<dbReference type="EMBL" id="LSYV01000014">
    <property type="protein sequence ID" value="KXZ51268.1"/>
    <property type="molecule type" value="Genomic_DNA"/>
</dbReference>
<evidence type="ECO:0000313" key="13">
    <source>
        <dbReference type="Proteomes" id="UP000075714"/>
    </source>
</evidence>
<dbReference type="PANTHER" id="PTHR31169:SF8">
    <property type="entry name" value="ZINC-FINGER DOMAIN OF MONOAMINE-OXIDASE A REPRESSOR R1 PROTEIN"/>
    <property type="match status" value="1"/>
</dbReference>
<feature type="domain" description="Zinc-finger" evidence="11">
    <location>
        <begin position="164"/>
        <end position="237"/>
    </location>
</feature>
<feature type="compositionally biased region" description="Polar residues" evidence="10">
    <location>
        <begin position="429"/>
        <end position="438"/>
    </location>
</feature>
<feature type="region of interest" description="Disordered" evidence="10">
    <location>
        <begin position="255"/>
        <end position="438"/>
    </location>
</feature>